<proteinExistence type="predicted"/>
<evidence type="ECO:0000313" key="3">
    <source>
        <dbReference type="Proteomes" id="UP001438707"/>
    </source>
</evidence>
<comment type="caution">
    <text evidence="2">The sequence shown here is derived from an EMBL/GenBank/DDBJ whole genome shotgun (WGS) entry which is preliminary data.</text>
</comment>
<feature type="region of interest" description="Disordered" evidence="1">
    <location>
        <begin position="31"/>
        <end position="81"/>
    </location>
</feature>
<feature type="compositionally biased region" description="Polar residues" evidence="1">
    <location>
        <begin position="204"/>
        <end position="214"/>
    </location>
</feature>
<protein>
    <submittedName>
        <fullName evidence="2">Uncharacterized protein</fullName>
    </submittedName>
</protein>
<dbReference type="EMBL" id="JALJOS010000031">
    <property type="protein sequence ID" value="KAK9822542.1"/>
    <property type="molecule type" value="Genomic_DNA"/>
</dbReference>
<feature type="region of interest" description="Disordered" evidence="1">
    <location>
        <begin position="197"/>
        <end position="216"/>
    </location>
</feature>
<sequence>MLPASLRAELEATSGMDTALTSLDPVVDSQQSFDRLPSFKRTPARTGKGLGGPPAGNEENATSLWRPRHSFSSAGPRPPLAERSANIQFSDKFKLFKKPERRLTFETPVVADSTGFSGGEANNAAPRKTFAQATKNTTSFESLRKKAVLPAKFDHLPSSAEAAQVAHALANTDFSLWSSSRLPVIYPSTGAVPMPIKHHAPPSQDGTGVSSDSVNTDDATLDADTLACWCHVQSSQHRDPAPIDTGVVRSLIEQQEADDVDNEPESFAASSHASAAIPEPAWVPAASVALFTLPLQACIHLSRLGVVNPGCILFQPGPVYAPSINLQGGYSMPGASTVIPARATQTSRFGDAAAAPVGKQFYTGMPITTTEDNRGQLCSKATLPFMGSLWLLHQTLQQLFQSMACSCMEAYCS</sequence>
<dbReference type="AlphaFoldDB" id="A0AAW1QMS9"/>
<dbReference type="Proteomes" id="UP001438707">
    <property type="component" value="Unassembled WGS sequence"/>
</dbReference>
<keyword evidence="3" id="KW-1185">Reference proteome</keyword>
<reference evidence="2 3" key="1">
    <citation type="journal article" date="2024" name="Nat. Commun.">
        <title>Phylogenomics reveals the evolutionary origins of lichenization in chlorophyte algae.</title>
        <authorList>
            <person name="Puginier C."/>
            <person name="Libourel C."/>
            <person name="Otte J."/>
            <person name="Skaloud P."/>
            <person name="Haon M."/>
            <person name="Grisel S."/>
            <person name="Petersen M."/>
            <person name="Berrin J.G."/>
            <person name="Delaux P.M."/>
            <person name="Dal Grande F."/>
            <person name="Keller J."/>
        </authorList>
    </citation>
    <scope>NUCLEOTIDE SEQUENCE [LARGE SCALE GENOMIC DNA]</scope>
    <source>
        <strain evidence="2 3">SAG 2145</strain>
    </source>
</reference>
<organism evidence="2 3">
    <name type="scientific">Apatococcus lobatus</name>
    <dbReference type="NCBI Taxonomy" id="904363"/>
    <lineage>
        <taxon>Eukaryota</taxon>
        <taxon>Viridiplantae</taxon>
        <taxon>Chlorophyta</taxon>
        <taxon>core chlorophytes</taxon>
        <taxon>Trebouxiophyceae</taxon>
        <taxon>Chlorellales</taxon>
        <taxon>Chlorellaceae</taxon>
        <taxon>Apatococcus</taxon>
    </lineage>
</organism>
<evidence type="ECO:0000313" key="2">
    <source>
        <dbReference type="EMBL" id="KAK9822542.1"/>
    </source>
</evidence>
<gene>
    <name evidence="2" type="ORF">WJX74_002944</name>
</gene>
<accession>A0AAW1QMS9</accession>
<name>A0AAW1QMS9_9CHLO</name>
<evidence type="ECO:0000256" key="1">
    <source>
        <dbReference type="SAM" id="MobiDB-lite"/>
    </source>
</evidence>